<feature type="region of interest" description="Disordered" evidence="1">
    <location>
        <begin position="319"/>
        <end position="339"/>
    </location>
</feature>
<sequence>MKLPKRRGESFLKAPESEIIDEPKKTGTSERTSSSPPCSSCARHRVQNTCSQNNEDIEWSHHPPAPPVPINLPPPEVQRREFLQTHRTSRSSDLIGPLRPVIFPSSAHCSELGGCGSVTSLPRTTTGEGGRPLHTSLLSDHRRTPAPPGLMGATPRSRSPDIRIDVYLPKVPTISSSVFLFFAAVLFRQSHCSSSSIRSLNSGGSPDITWRMHVRTQRRPLKDAISVEPCLARSSSKDSASRLTEGAGEKKTTCVSSEPSGIHQPGLYCPSVSCRAPCRQQLRMQSVEVQLGVKPKQKEESTGFPPVDTCRFLQVMETVTESRKKKPSSRRDAAEDKRKVGGEPVKVQFVQEESCGVLFRVFTGPGPVPTQTPPPTPNGTPHDPLNPSTNPEMSHKTTAASQSLRGERQGGGRGLGGSSESFI</sequence>
<proteinExistence type="predicted"/>
<organism evidence="2 3">
    <name type="scientific">Pleuronectes platessa</name>
    <name type="common">European plaice</name>
    <dbReference type="NCBI Taxonomy" id="8262"/>
    <lineage>
        <taxon>Eukaryota</taxon>
        <taxon>Metazoa</taxon>
        <taxon>Chordata</taxon>
        <taxon>Craniata</taxon>
        <taxon>Vertebrata</taxon>
        <taxon>Euteleostomi</taxon>
        <taxon>Actinopterygii</taxon>
        <taxon>Neopterygii</taxon>
        <taxon>Teleostei</taxon>
        <taxon>Neoteleostei</taxon>
        <taxon>Acanthomorphata</taxon>
        <taxon>Carangaria</taxon>
        <taxon>Pleuronectiformes</taxon>
        <taxon>Pleuronectoidei</taxon>
        <taxon>Pleuronectidae</taxon>
        <taxon>Pleuronectes</taxon>
    </lineage>
</organism>
<feature type="region of interest" description="Disordered" evidence="1">
    <location>
        <begin position="136"/>
        <end position="157"/>
    </location>
</feature>
<evidence type="ECO:0000256" key="1">
    <source>
        <dbReference type="SAM" id="MobiDB-lite"/>
    </source>
</evidence>
<evidence type="ECO:0000313" key="3">
    <source>
        <dbReference type="Proteomes" id="UP001153269"/>
    </source>
</evidence>
<feature type="compositionally biased region" description="Basic and acidic residues" evidence="1">
    <location>
        <begin position="1"/>
        <end position="10"/>
    </location>
</feature>
<feature type="compositionally biased region" description="Pro residues" evidence="1">
    <location>
        <begin position="366"/>
        <end position="378"/>
    </location>
</feature>
<feature type="compositionally biased region" description="Polar residues" evidence="1">
    <location>
        <begin position="386"/>
        <end position="400"/>
    </location>
</feature>
<feature type="region of interest" description="Disordered" evidence="1">
    <location>
        <begin position="361"/>
        <end position="423"/>
    </location>
</feature>
<name>A0A9N7UND6_PLEPL</name>
<feature type="region of interest" description="Disordered" evidence="1">
    <location>
        <begin position="1"/>
        <end position="42"/>
    </location>
</feature>
<feature type="compositionally biased region" description="Basic and acidic residues" evidence="1">
    <location>
        <begin position="329"/>
        <end position="339"/>
    </location>
</feature>
<accession>A0A9N7UND6</accession>
<protein>
    <submittedName>
        <fullName evidence="2">Uncharacterized protein</fullName>
    </submittedName>
</protein>
<dbReference type="EMBL" id="CADEAL010001557">
    <property type="protein sequence ID" value="CAB1433407.1"/>
    <property type="molecule type" value="Genomic_DNA"/>
</dbReference>
<gene>
    <name evidence="2" type="ORF">PLEPLA_LOCUS21497</name>
</gene>
<evidence type="ECO:0000313" key="2">
    <source>
        <dbReference type="EMBL" id="CAB1433407.1"/>
    </source>
</evidence>
<feature type="region of interest" description="Disordered" evidence="1">
    <location>
        <begin position="236"/>
        <end position="256"/>
    </location>
</feature>
<comment type="caution">
    <text evidence="2">The sequence shown here is derived from an EMBL/GenBank/DDBJ whole genome shotgun (WGS) entry which is preliminary data.</text>
</comment>
<dbReference type="Proteomes" id="UP001153269">
    <property type="component" value="Unassembled WGS sequence"/>
</dbReference>
<keyword evidence="3" id="KW-1185">Reference proteome</keyword>
<dbReference type="AlphaFoldDB" id="A0A9N7UND6"/>
<reference evidence="2" key="1">
    <citation type="submission" date="2020-03" db="EMBL/GenBank/DDBJ databases">
        <authorList>
            <person name="Weist P."/>
        </authorList>
    </citation>
    <scope>NUCLEOTIDE SEQUENCE</scope>
</reference>